<accession>A0A0K8TZ78</accession>
<organism evidence="1">
    <name type="scientific">Bactrocera latifrons</name>
    <name type="common">Malaysian fruit fly</name>
    <name type="synonym">Chaetodacus latifrons</name>
    <dbReference type="NCBI Taxonomy" id="174628"/>
    <lineage>
        <taxon>Eukaryota</taxon>
        <taxon>Metazoa</taxon>
        <taxon>Ecdysozoa</taxon>
        <taxon>Arthropoda</taxon>
        <taxon>Hexapoda</taxon>
        <taxon>Insecta</taxon>
        <taxon>Pterygota</taxon>
        <taxon>Neoptera</taxon>
        <taxon>Endopterygota</taxon>
        <taxon>Diptera</taxon>
        <taxon>Brachycera</taxon>
        <taxon>Muscomorpha</taxon>
        <taxon>Tephritoidea</taxon>
        <taxon>Tephritidae</taxon>
        <taxon>Bactrocera</taxon>
        <taxon>Bactrocera</taxon>
    </lineage>
</organism>
<name>A0A0K8TZ78_BACLA</name>
<gene>
    <name evidence="1" type="ORF">c2_g3_i8</name>
</gene>
<evidence type="ECO:0000313" key="1">
    <source>
        <dbReference type="EMBL" id="JAI19769.1"/>
    </source>
</evidence>
<sequence length="110" mass="13010">VEHYKFQKANDLTPKQQQVRLERDWPKAVKFRTLCFLTKKFTSNPLEQFVNSQNDSVYLTDRSYEDLSHRLATRRQHPPQIMVCVAVTVDGRSPIALIENYFKAIATYYR</sequence>
<feature type="non-terminal residue" evidence="1">
    <location>
        <position position="1"/>
    </location>
</feature>
<reference evidence="1" key="1">
    <citation type="submission" date="2015-06" db="EMBL/GenBank/DDBJ databases">
        <authorList>
            <person name="Hoefler B.C."/>
            <person name="Straight P.D."/>
        </authorList>
    </citation>
    <scope>NUCLEOTIDE SEQUENCE</scope>
</reference>
<proteinExistence type="predicted"/>
<protein>
    <submittedName>
        <fullName evidence="1">Uncharacterized protein</fullName>
    </submittedName>
</protein>
<dbReference type="EMBL" id="GDHF01032545">
    <property type="protein sequence ID" value="JAI19769.1"/>
    <property type="molecule type" value="Transcribed_RNA"/>
</dbReference>
<dbReference type="AlphaFoldDB" id="A0A0K8TZ78"/>